<evidence type="ECO:0000259" key="1">
    <source>
        <dbReference type="Pfam" id="PF21549"/>
    </source>
</evidence>
<evidence type="ECO:0000313" key="2">
    <source>
        <dbReference type="EMBL" id="CAH3014630.1"/>
    </source>
</evidence>
<comment type="caution">
    <text evidence="2">The sequence shown here is derived from an EMBL/GenBank/DDBJ whole genome shotgun (WGS) entry which is preliminary data.</text>
</comment>
<organism evidence="2 3">
    <name type="scientific">Porites evermanni</name>
    <dbReference type="NCBI Taxonomy" id="104178"/>
    <lineage>
        <taxon>Eukaryota</taxon>
        <taxon>Metazoa</taxon>
        <taxon>Cnidaria</taxon>
        <taxon>Anthozoa</taxon>
        <taxon>Hexacorallia</taxon>
        <taxon>Scleractinia</taxon>
        <taxon>Fungiina</taxon>
        <taxon>Poritidae</taxon>
        <taxon>Porites</taxon>
    </lineage>
</organism>
<name>A0ABN8LC41_9CNID</name>
<feature type="domain" description="SET" evidence="1">
    <location>
        <begin position="30"/>
        <end position="87"/>
    </location>
</feature>
<keyword evidence="3" id="KW-1185">Reference proteome</keyword>
<dbReference type="InterPro" id="IPR001214">
    <property type="entry name" value="SET_dom"/>
</dbReference>
<proteinExistence type="predicted"/>
<evidence type="ECO:0000313" key="3">
    <source>
        <dbReference type="Proteomes" id="UP001159427"/>
    </source>
</evidence>
<dbReference type="InterPro" id="IPR046341">
    <property type="entry name" value="SET_dom_sf"/>
</dbReference>
<reference evidence="2 3" key="1">
    <citation type="submission" date="2022-05" db="EMBL/GenBank/DDBJ databases">
        <authorList>
            <consortium name="Genoscope - CEA"/>
            <person name="William W."/>
        </authorList>
    </citation>
    <scope>NUCLEOTIDE SEQUENCE [LARGE SCALE GENOMIC DNA]</scope>
</reference>
<sequence length="131" mass="14964">MHKHDNAVVKKTSQLPLALRSLPPEVGLCTSTIPGQECGICAKRKIPVGAWIGPYEGKFLKPKELSSTTDTSYMWEVCSRKSGYFRIVNLQTGCDLFVLIDTKRNKIYLRFSTWAEYSIVHSRIFYLEKKC</sequence>
<protein>
    <recommendedName>
        <fullName evidence="1">SET domain-containing protein</fullName>
    </recommendedName>
</protein>
<dbReference type="Pfam" id="PF21549">
    <property type="entry name" value="PRDM2_PR"/>
    <property type="match status" value="1"/>
</dbReference>
<dbReference type="Gene3D" id="2.170.270.10">
    <property type="entry name" value="SET domain"/>
    <property type="match status" value="1"/>
</dbReference>
<gene>
    <name evidence="2" type="ORF">PEVE_00003303</name>
</gene>
<dbReference type="Proteomes" id="UP001159427">
    <property type="component" value="Unassembled WGS sequence"/>
</dbReference>
<dbReference type="EMBL" id="CALNXI010000012">
    <property type="protein sequence ID" value="CAH3014630.1"/>
    <property type="molecule type" value="Genomic_DNA"/>
</dbReference>
<accession>A0ABN8LC41</accession>